<evidence type="ECO:0000256" key="1">
    <source>
        <dbReference type="SAM" id="MobiDB-lite"/>
    </source>
</evidence>
<organism evidence="2 3">
    <name type="scientific">Kribbella sancticallisti</name>
    <dbReference type="NCBI Taxonomy" id="460087"/>
    <lineage>
        <taxon>Bacteria</taxon>
        <taxon>Bacillati</taxon>
        <taxon>Actinomycetota</taxon>
        <taxon>Actinomycetes</taxon>
        <taxon>Propionibacteriales</taxon>
        <taxon>Kribbellaceae</taxon>
        <taxon>Kribbella</taxon>
    </lineage>
</organism>
<feature type="compositionally biased region" description="Basic and acidic residues" evidence="1">
    <location>
        <begin position="22"/>
        <end position="35"/>
    </location>
</feature>
<proteinExistence type="predicted"/>
<sequence length="77" mass="8724">MKSTERKLPLGHGTARPQDMQTRGERRRLVDKGRLPDAGFAGDQEYPAGSYPGPRDQSFDRPPFGLPPDQHVWQYTT</sequence>
<dbReference type="EMBL" id="BAAAOS010000027">
    <property type="protein sequence ID" value="GAA1583758.1"/>
    <property type="molecule type" value="Genomic_DNA"/>
</dbReference>
<dbReference type="Proteomes" id="UP001500393">
    <property type="component" value="Unassembled WGS sequence"/>
</dbReference>
<name>A0ABN2DT05_9ACTN</name>
<gene>
    <name evidence="2" type="ORF">GCM10009789_41880</name>
</gene>
<reference evidence="2 3" key="1">
    <citation type="journal article" date="2019" name="Int. J. Syst. Evol. Microbiol.">
        <title>The Global Catalogue of Microorganisms (GCM) 10K type strain sequencing project: providing services to taxonomists for standard genome sequencing and annotation.</title>
        <authorList>
            <consortium name="The Broad Institute Genomics Platform"/>
            <consortium name="The Broad Institute Genome Sequencing Center for Infectious Disease"/>
            <person name="Wu L."/>
            <person name="Ma J."/>
        </authorList>
    </citation>
    <scope>NUCLEOTIDE SEQUENCE [LARGE SCALE GENOMIC DNA]</scope>
    <source>
        <strain evidence="2 3">JCM 14969</strain>
    </source>
</reference>
<evidence type="ECO:0000313" key="2">
    <source>
        <dbReference type="EMBL" id="GAA1583758.1"/>
    </source>
</evidence>
<evidence type="ECO:0000313" key="3">
    <source>
        <dbReference type="Proteomes" id="UP001500393"/>
    </source>
</evidence>
<keyword evidence="3" id="KW-1185">Reference proteome</keyword>
<accession>A0ABN2DT05</accession>
<evidence type="ECO:0008006" key="4">
    <source>
        <dbReference type="Google" id="ProtNLM"/>
    </source>
</evidence>
<comment type="caution">
    <text evidence="2">The sequence shown here is derived from an EMBL/GenBank/DDBJ whole genome shotgun (WGS) entry which is preliminary data.</text>
</comment>
<feature type="region of interest" description="Disordered" evidence="1">
    <location>
        <begin position="1"/>
        <end position="77"/>
    </location>
</feature>
<protein>
    <recommendedName>
        <fullName evidence="4">Homogentisate 1,2-dioxygenase</fullName>
    </recommendedName>
</protein>